<dbReference type="CDD" id="cd17536">
    <property type="entry name" value="REC_YesN-like"/>
    <property type="match status" value="1"/>
</dbReference>
<dbReference type="InterPro" id="IPR051552">
    <property type="entry name" value="HptR"/>
</dbReference>
<evidence type="ECO:0000313" key="13">
    <source>
        <dbReference type="EMBL" id="QUH29056.1"/>
    </source>
</evidence>
<dbReference type="SMART" id="SM00448">
    <property type="entry name" value="REC"/>
    <property type="match status" value="1"/>
</dbReference>
<evidence type="ECO:0000259" key="11">
    <source>
        <dbReference type="PROSITE" id="PS01124"/>
    </source>
</evidence>
<keyword evidence="8" id="KW-0804">Transcription</keyword>
<reference evidence="13 14" key="1">
    <citation type="submission" date="2020-07" db="EMBL/GenBank/DDBJ databases">
        <title>Vallitalea guaymasensis genome.</title>
        <authorList>
            <person name="Postec A."/>
        </authorList>
    </citation>
    <scope>NUCLEOTIDE SEQUENCE [LARGE SCALE GENOMIC DNA]</scope>
    <source>
        <strain evidence="13 14">Ra1766G1</strain>
    </source>
</reference>
<gene>
    <name evidence="13" type="ORF">HYG85_09040</name>
</gene>
<evidence type="ECO:0000256" key="3">
    <source>
        <dbReference type="ARBA" id="ARBA00022490"/>
    </source>
</evidence>
<evidence type="ECO:0000256" key="9">
    <source>
        <dbReference type="ARBA" id="ARBA00024867"/>
    </source>
</evidence>
<feature type="modified residue" description="4-aspartylphosphate" evidence="10">
    <location>
        <position position="55"/>
    </location>
</feature>
<dbReference type="GO" id="GO:0043565">
    <property type="term" value="F:sequence-specific DNA binding"/>
    <property type="evidence" value="ECO:0007669"/>
    <property type="project" value="InterPro"/>
</dbReference>
<keyword evidence="5" id="KW-0902">Two-component regulatory system</keyword>
<accession>A0A8J8M9V9</accession>
<dbReference type="AlphaFoldDB" id="A0A8J8M9V9"/>
<dbReference type="GO" id="GO:0003700">
    <property type="term" value="F:DNA-binding transcription factor activity"/>
    <property type="evidence" value="ECO:0007669"/>
    <property type="project" value="InterPro"/>
</dbReference>
<evidence type="ECO:0000256" key="7">
    <source>
        <dbReference type="ARBA" id="ARBA00023125"/>
    </source>
</evidence>
<dbReference type="Pfam" id="PF12833">
    <property type="entry name" value="HTH_18"/>
    <property type="match status" value="1"/>
</dbReference>
<feature type="domain" description="HTH araC/xylS-type" evidence="11">
    <location>
        <begin position="159"/>
        <end position="257"/>
    </location>
</feature>
<dbReference type="GO" id="GO:0005737">
    <property type="term" value="C:cytoplasm"/>
    <property type="evidence" value="ECO:0007669"/>
    <property type="project" value="UniProtKB-SubCell"/>
</dbReference>
<evidence type="ECO:0000256" key="5">
    <source>
        <dbReference type="ARBA" id="ARBA00023012"/>
    </source>
</evidence>
<dbReference type="PANTHER" id="PTHR42713:SF3">
    <property type="entry name" value="TRANSCRIPTIONAL REGULATORY PROTEIN HPTR"/>
    <property type="match status" value="1"/>
</dbReference>
<evidence type="ECO:0000256" key="2">
    <source>
        <dbReference type="ARBA" id="ARBA00018672"/>
    </source>
</evidence>
<protein>
    <recommendedName>
        <fullName evidence="2">Stage 0 sporulation protein A homolog</fullName>
    </recommendedName>
</protein>
<name>A0A8J8M9V9_9FIRM</name>
<dbReference type="Gene3D" id="1.10.10.60">
    <property type="entry name" value="Homeodomain-like"/>
    <property type="match status" value="2"/>
</dbReference>
<organism evidence="13 14">
    <name type="scientific">Vallitalea guaymasensis</name>
    <dbReference type="NCBI Taxonomy" id="1185412"/>
    <lineage>
        <taxon>Bacteria</taxon>
        <taxon>Bacillati</taxon>
        <taxon>Bacillota</taxon>
        <taxon>Clostridia</taxon>
        <taxon>Lachnospirales</taxon>
        <taxon>Vallitaleaceae</taxon>
        <taxon>Vallitalea</taxon>
    </lineage>
</organism>
<evidence type="ECO:0000256" key="8">
    <source>
        <dbReference type="ARBA" id="ARBA00023163"/>
    </source>
</evidence>
<dbReference type="EMBL" id="CP058561">
    <property type="protein sequence ID" value="QUH29056.1"/>
    <property type="molecule type" value="Genomic_DNA"/>
</dbReference>
<evidence type="ECO:0000256" key="4">
    <source>
        <dbReference type="ARBA" id="ARBA00022553"/>
    </source>
</evidence>
<dbReference type="InterPro" id="IPR001789">
    <property type="entry name" value="Sig_transdc_resp-reg_receiver"/>
</dbReference>
<evidence type="ECO:0000259" key="12">
    <source>
        <dbReference type="PROSITE" id="PS50110"/>
    </source>
</evidence>
<keyword evidence="4 10" id="KW-0597">Phosphoprotein</keyword>
<evidence type="ECO:0000256" key="10">
    <source>
        <dbReference type="PROSITE-ProRule" id="PRU00169"/>
    </source>
</evidence>
<dbReference type="PRINTS" id="PR00032">
    <property type="entry name" value="HTHARAC"/>
</dbReference>
<dbReference type="SUPFAM" id="SSF46689">
    <property type="entry name" value="Homeodomain-like"/>
    <property type="match status" value="2"/>
</dbReference>
<dbReference type="PROSITE" id="PS01124">
    <property type="entry name" value="HTH_ARAC_FAMILY_2"/>
    <property type="match status" value="1"/>
</dbReference>
<keyword evidence="14" id="KW-1185">Reference proteome</keyword>
<dbReference type="PANTHER" id="PTHR42713">
    <property type="entry name" value="HISTIDINE KINASE-RELATED"/>
    <property type="match status" value="1"/>
</dbReference>
<dbReference type="KEGG" id="vgu:HYG85_09040"/>
<dbReference type="GO" id="GO:0000160">
    <property type="term" value="P:phosphorelay signal transduction system"/>
    <property type="evidence" value="ECO:0007669"/>
    <property type="project" value="UniProtKB-KW"/>
</dbReference>
<dbReference type="InterPro" id="IPR011006">
    <property type="entry name" value="CheY-like_superfamily"/>
</dbReference>
<evidence type="ECO:0000256" key="6">
    <source>
        <dbReference type="ARBA" id="ARBA00023015"/>
    </source>
</evidence>
<comment type="function">
    <text evidence="9">May play the central regulatory role in sporulation. It may be an element of the effector pathway responsible for the activation of sporulation genes in response to nutritional stress. Spo0A may act in concert with spo0H (a sigma factor) to control the expression of some genes that are critical to the sporulation process.</text>
</comment>
<keyword evidence="7" id="KW-0238">DNA-binding</keyword>
<keyword evidence="3" id="KW-0963">Cytoplasm</keyword>
<dbReference type="InterPro" id="IPR009057">
    <property type="entry name" value="Homeodomain-like_sf"/>
</dbReference>
<dbReference type="SMART" id="SM00342">
    <property type="entry name" value="HTH_ARAC"/>
    <property type="match status" value="1"/>
</dbReference>
<comment type="subcellular location">
    <subcellularLocation>
        <location evidence="1">Cytoplasm</location>
    </subcellularLocation>
</comment>
<proteinExistence type="predicted"/>
<sequence length="258" mass="29884">MVKVVVVEDEMLTRKGLVVTTPWDELGCKVVGEASNGLEGIEIISKVKPHIIITDVRMPKMDGIKMIKELQNKTKAEYIIISGYDEFKYAQQAISLGVKEYLLKPVEDGELFNALTKIVNSIENKKEVYEQDVEELETVLDFREYDKTSKVEGKIKYVVKAIKCIENDYYNDVNIKDVAEKLYITESYLSRLFKKETGYTFVDYLTRYRCKKAIQLLQEENIKIYQVAELVGFNDSRYFSSIFKKYVGITPTQLKEQL</sequence>
<dbReference type="InterPro" id="IPR020449">
    <property type="entry name" value="Tscrpt_reg_AraC-type_HTH"/>
</dbReference>
<dbReference type="InterPro" id="IPR018060">
    <property type="entry name" value="HTH_AraC"/>
</dbReference>
<evidence type="ECO:0000313" key="14">
    <source>
        <dbReference type="Proteomes" id="UP000677305"/>
    </source>
</evidence>
<dbReference type="Pfam" id="PF00072">
    <property type="entry name" value="Response_reg"/>
    <property type="match status" value="1"/>
</dbReference>
<dbReference type="SUPFAM" id="SSF52172">
    <property type="entry name" value="CheY-like"/>
    <property type="match status" value="1"/>
</dbReference>
<dbReference type="PROSITE" id="PS50110">
    <property type="entry name" value="RESPONSE_REGULATORY"/>
    <property type="match status" value="1"/>
</dbReference>
<evidence type="ECO:0000256" key="1">
    <source>
        <dbReference type="ARBA" id="ARBA00004496"/>
    </source>
</evidence>
<dbReference type="RefSeq" id="WP_212693196.1">
    <property type="nucleotide sequence ID" value="NZ_CP058561.1"/>
</dbReference>
<dbReference type="Proteomes" id="UP000677305">
    <property type="component" value="Chromosome"/>
</dbReference>
<feature type="domain" description="Response regulatory" evidence="12">
    <location>
        <begin position="3"/>
        <end position="119"/>
    </location>
</feature>
<dbReference type="Gene3D" id="3.40.50.2300">
    <property type="match status" value="1"/>
</dbReference>
<keyword evidence="6" id="KW-0805">Transcription regulation</keyword>